<dbReference type="EMBL" id="FOXW01000003">
    <property type="protein sequence ID" value="SFQ20711.1"/>
    <property type="molecule type" value="Genomic_DNA"/>
</dbReference>
<keyword evidence="3" id="KW-1185">Reference proteome</keyword>
<sequence length="145" mass="17218">MKDYDEYQKIMRYKYGYYSFILLLALLLLNEFIMTSPDPQWGETNGLETLFIMGIVLFVFNIATIYHNAYFSKRENVAWYLLFDVLMSAFYIFILFSNKAGFPDNLFIEGKLSFNSFNLLIGLIFLTRPITYLIRKGIDKFRDKE</sequence>
<accession>A0A1I5WMB5</accession>
<feature type="transmembrane region" description="Helical" evidence="1">
    <location>
        <begin position="46"/>
        <end position="66"/>
    </location>
</feature>
<dbReference type="RefSeq" id="WP_092480014.1">
    <property type="nucleotide sequence ID" value="NZ_CP126128.1"/>
</dbReference>
<dbReference type="AlphaFoldDB" id="A0A1I5WMB5"/>
<keyword evidence="1" id="KW-0812">Transmembrane</keyword>
<feature type="transmembrane region" description="Helical" evidence="1">
    <location>
        <begin position="116"/>
        <end position="134"/>
    </location>
</feature>
<protein>
    <submittedName>
        <fullName evidence="2">Uncharacterized protein</fullName>
    </submittedName>
</protein>
<dbReference type="STRING" id="82801.SAMN04488506_0961"/>
<proteinExistence type="predicted"/>
<name>A0A1I5WMB5_9LACT</name>
<evidence type="ECO:0000313" key="3">
    <source>
        <dbReference type="Proteomes" id="UP000199136"/>
    </source>
</evidence>
<gene>
    <name evidence="2" type="ORF">SAMN04488506_0961</name>
</gene>
<reference evidence="2 3" key="1">
    <citation type="submission" date="2016-10" db="EMBL/GenBank/DDBJ databases">
        <authorList>
            <person name="de Groot N.N."/>
        </authorList>
    </citation>
    <scope>NUCLEOTIDE SEQUENCE [LARGE SCALE GENOMIC DNA]</scope>
    <source>
        <strain evidence="2 3">DSM 20581</strain>
    </source>
</reference>
<feature type="transmembrane region" description="Helical" evidence="1">
    <location>
        <begin position="78"/>
        <end position="96"/>
    </location>
</feature>
<keyword evidence="1" id="KW-1133">Transmembrane helix</keyword>
<dbReference type="OrthoDB" id="2157087at2"/>
<evidence type="ECO:0000313" key="2">
    <source>
        <dbReference type="EMBL" id="SFQ20711.1"/>
    </source>
</evidence>
<organism evidence="2 3">
    <name type="scientific">Desemzia incerta</name>
    <dbReference type="NCBI Taxonomy" id="82801"/>
    <lineage>
        <taxon>Bacteria</taxon>
        <taxon>Bacillati</taxon>
        <taxon>Bacillota</taxon>
        <taxon>Bacilli</taxon>
        <taxon>Lactobacillales</taxon>
        <taxon>Carnobacteriaceae</taxon>
        <taxon>Desemzia</taxon>
    </lineage>
</organism>
<evidence type="ECO:0000256" key="1">
    <source>
        <dbReference type="SAM" id="Phobius"/>
    </source>
</evidence>
<dbReference type="Proteomes" id="UP000199136">
    <property type="component" value="Unassembled WGS sequence"/>
</dbReference>
<feature type="transmembrane region" description="Helical" evidence="1">
    <location>
        <begin position="15"/>
        <end position="34"/>
    </location>
</feature>
<keyword evidence="1" id="KW-0472">Membrane</keyword>